<protein>
    <recommendedName>
        <fullName evidence="6">Mitochondrial inner membrane protease subunit</fullName>
        <ecNumber evidence="6">3.4.21.-</ecNumber>
    </recommendedName>
</protein>
<dbReference type="Proteomes" id="UP001515480">
    <property type="component" value="Unassembled WGS sequence"/>
</dbReference>
<dbReference type="GO" id="GO:0009003">
    <property type="term" value="F:signal peptidase activity"/>
    <property type="evidence" value="ECO:0007669"/>
    <property type="project" value="UniProtKB-EC"/>
</dbReference>
<dbReference type="GO" id="GO:0004252">
    <property type="term" value="F:serine-type endopeptidase activity"/>
    <property type="evidence" value="ECO:0007669"/>
    <property type="project" value="InterPro"/>
</dbReference>
<feature type="active site" evidence="5">
    <location>
        <position position="174"/>
    </location>
</feature>
<evidence type="ECO:0000256" key="5">
    <source>
        <dbReference type="PIRSR" id="PIRSR600223-1"/>
    </source>
</evidence>
<sequence length="268" mass="30176">MALSSRRLLPLLLLLSLAAATRALRPTPPSRRLPPPRAPAPRASQERPSERVDELLNALQAADGPPRAAPPPPPPSWRDELRLLREGKGEAFEFVREFIPTFAFFMAIRIAIVEPRYIPSLSMFPTFEVNDQLAVEKVSKWTRPPKRGEVVVFNPPPYFWELTGKKSDGEAVIKRVVAVEGDTVEVREGGQLFLNGVLQEEPFTNEPADYTLLPLRVPAGCVFVLGDNRNHSYDSHYWGFLPVENIIGHATFRYWPPNRIGAVPEYLH</sequence>
<evidence type="ECO:0000256" key="2">
    <source>
        <dbReference type="ARBA" id="ARBA00009370"/>
    </source>
</evidence>
<keyword evidence="4 6" id="KW-0378">Hydrolase</keyword>
<comment type="similarity">
    <text evidence="2 6">Belongs to the peptidase S26 family.</text>
</comment>
<evidence type="ECO:0000256" key="8">
    <source>
        <dbReference type="SAM" id="SignalP"/>
    </source>
</evidence>
<dbReference type="Pfam" id="PF10502">
    <property type="entry name" value="Peptidase_S26"/>
    <property type="match status" value="1"/>
</dbReference>
<dbReference type="PANTHER" id="PTHR43390:SF1">
    <property type="entry name" value="CHLOROPLAST PROCESSING PEPTIDASE"/>
    <property type="match status" value="1"/>
</dbReference>
<dbReference type="InterPro" id="IPR036286">
    <property type="entry name" value="LexA/Signal_pep-like_sf"/>
</dbReference>
<dbReference type="PANTHER" id="PTHR43390">
    <property type="entry name" value="SIGNAL PEPTIDASE I"/>
    <property type="match status" value="1"/>
</dbReference>
<comment type="catalytic activity">
    <reaction evidence="1">
        <text>Cleavage of hydrophobic, N-terminal signal or leader sequences from secreted and periplasmic proteins.</text>
        <dbReference type="EC" id="3.4.21.89"/>
    </reaction>
</comment>
<dbReference type="EC" id="3.4.21.-" evidence="6"/>
<evidence type="ECO:0000313" key="10">
    <source>
        <dbReference type="EMBL" id="KAL1499493.1"/>
    </source>
</evidence>
<dbReference type="CDD" id="cd06530">
    <property type="entry name" value="S26_SPase_I"/>
    <property type="match status" value="1"/>
</dbReference>
<feature type="compositionally biased region" description="Pro residues" evidence="7">
    <location>
        <begin position="26"/>
        <end position="39"/>
    </location>
</feature>
<organism evidence="10 11">
    <name type="scientific">Prymnesium parvum</name>
    <name type="common">Toxic golden alga</name>
    <dbReference type="NCBI Taxonomy" id="97485"/>
    <lineage>
        <taxon>Eukaryota</taxon>
        <taxon>Haptista</taxon>
        <taxon>Haptophyta</taxon>
        <taxon>Prymnesiophyceae</taxon>
        <taxon>Prymnesiales</taxon>
        <taxon>Prymnesiaceae</taxon>
        <taxon>Prymnesium</taxon>
    </lineage>
</organism>
<dbReference type="EMBL" id="JBGBPQ010000025">
    <property type="protein sequence ID" value="KAL1499493.1"/>
    <property type="molecule type" value="Genomic_DNA"/>
</dbReference>
<dbReference type="NCBIfam" id="TIGR02227">
    <property type="entry name" value="sigpep_I_bact"/>
    <property type="match status" value="1"/>
</dbReference>
<dbReference type="SUPFAM" id="SSF51306">
    <property type="entry name" value="LexA/Signal peptidase"/>
    <property type="match status" value="1"/>
</dbReference>
<feature type="signal peptide" evidence="8">
    <location>
        <begin position="1"/>
        <end position="23"/>
    </location>
</feature>
<name>A0AB34II63_PRYPA</name>
<gene>
    <name evidence="10" type="ORF">AB1Y20_011696</name>
</gene>
<evidence type="ECO:0000256" key="6">
    <source>
        <dbReference type="RuleBase" id="RU362041"/>
    </source>
</evidence>
<dbReference type="PROSITE" id="PS00761">
    <property type="entry name" value="SPASE_I_3"/>
    <property type="match status" value="1"/>
</dbReference>
<dbReference type="PROSITE" id="PS00501">
    <property type="entry name" value="SPASE_I_1"/>
    <property type="match status" value="1"/>
</dbReference>
<dbReference type="Gene3D" id="2.10.109.10">
    <property type="entry name" value="Umud Fragment, subunit A"/>
    <property type="match status" value="1"/>
</dbReference>
<keyword evidence="8" id="KW-0732">Signal</keyword>
<keyword evidence="6" id="KW-0999">Mitochondrion inner membrane</keyword>
<keyword evidence="6" id="KW-0496">Mitochondrion</keyword>
<evidence type="ECO:0000256" key="7">
    <source>
        <dbReference type="SAM" id="MobiDB-lite"/>
    </source>
</evidence>
<evidence type="ECO:0000259" key="9">
    <source>
        <dbReference type="Pfam" id="PF10502"/>
    </source>
</evidence>
<accession>A0AB34II63</accession>
<keyword evidence="6" id="KW-0472">Membrane</keyword>
<dbReference type="PRINTS" id="PR00727">
    <property type="entry name" value="LEADERPTASE"/>
</dbReference>
<dbReference type="GO" id="GO:0005743">
    <property type="term" value="C:mitochondrial inner membrane"/>
    <property type="evidence" value="ECO:0007669"/>
    <property type="project" value="UniProtKB-SubCell"/>
</dbReference>
<dbReference type="InterPro" id="IPR019533">
    <property type="entry name" value="Peptidase_S26"/>
</dbReference>
<comment type="caution">
    <text evidence="10">The sequence shown here is derived from an EMBL/GenBank/DDBJ whole genome shotgun (WGS) entry which is preliminary data.</text>
</comment>
<reference evidence="10 11" key="1">
    <citation type="journal article" date="2024" name="Science">
        <title>Giant polyketide synthase enzymes in the biosynthesis of giant marine polyether toxins.</title>
        <authorList>
            <person name="Fallon T.R."/>
            <person name="Shende V.V."/>
            <person name="Wierzbicki I.H."/>
            <person name="Pendleton A.L."/>
            <person name="Watervoot N.F."/>
            <person name="Auber R.P."/>
            <person name="Gonzalez D.J."/>
            <person name="Wisecaver J.H."/>
            <person name="Moore B.S."/>
        </authorList>
    </citation>
    <scope>NUCLEOTIDE SEQUENCE [LARGE SCALE GENOMIC DNA]</scope>
    <source>
        <strain evidence="10 11">12B1</strain>
    </source>
</reference>
<evidence type="ECO:0000256" key="3">
    <source>
        <dbReference type="ARBA" id="ARBA00022670"/>
    </source>
</evidence>
<feature type="domain" description="Peptidase S26" evidence="9">
    <location>
        <begin position="93"/>
        <end position="255"/>
    </location>
</feature>
<dbReference type="GO" id="GO:0006465">
    <property type="term" value="P:signal peptide processing"/>
    <property type="evidence" value="ECO:0007669"/>
    <property type="project" value="InterPro"/>
</dbReference>
<feature type="active site" evidence="5">
    <location>
        <position position="122"/>
    </location>
</feature>
<dbReference type="AlphaFoldDB" id="A0AB34II63"/>
<dbReference type="InterPro" id="IPR019756">
    <property type="entry name" value="Pept_S26A_signal_pept_1_Ser-AS"/>
</dbReference>
<dbReference type="InterPro" id="IPR000223">
    <property type="entry name" value="Pept_S26A_signal_pept_1"/>
</dbReference>
<feature type="region of interest" description="Disordered" evidence="7">
    <location>
        <begin position="25"/>
        <end position="51"/>
    </location>
</feature>
<evidence type="ECO:0000313" key="11">
    <source>
        <dbReference type="Proteomes" id="UP001515480"/>
    </source>
</evidence>
<dbReference type="InterPro" id="IPR019758">
    <property type="entry name" value="Pept_S26A_signal_pept_1_CS"/>
</dbReference>
<evidence type="ECO:0000256" key="4">
    <source>
        <dbReference type="ARBA" id="ARBA00022801"/>
    </source>
</evidence>
<keyword evidence="3 6" id="KW-0645">Protease</keyword>
<feature type="chain" id="PRO_5044301233" description="Mitochondrial inner membrane protease subunit" evidence="8">
    <location>
        <begin position="24"/>
        <end position="268"/>
    </location>
</feature>
<proteinExistence type="inferred from homology"/>
<evidence type="ECO:0000256" key="1">
    <source>
        <dbReference type="ARBA" id="ARBA00000677"/>
    </source>
</evidence>
<keyword evidence="11" id="KW-1185">Reference proteome</keyword>
<comment type="subcellular location">
    <subcellularLocation>
        <location evidence="6">Mitochondrion inner membrane</location>
    </subcellularLocation>
</comment>